<dbReference type="AlphaFoldDB" id="A0A1G9U8F8"/>
<gene>
    <name evidence="2" type="ORF">SAMN05216360_102450</name>
</gene>
<dbReference type="EMBL" id="FNHS01000002">
    <property type="protein sequence ID" value="SDM56296.1"/>
    <property type="molecule type" value="Genomic_DNA"/>
</dbReference>
<reference evidence="3" key="1">
    <citation type="submission" date="2016-10" db="EMBL/GenBank/DDBJ databases">
        <authorList>
            <person name="Varghese N."/>
            <person name="Submissions S."/>
        </authorList>
    </citation>
    <scope>NUCLEOTIDE SEQUENCE [LARGE SCALE GENOMIC DNA]</scope>
    <source>
        <strain evidence="3">BL47</strain>
    </source>
</reference>
<sequence>MERYRSTLGTAAIAAIGLLVAARVLHPGNFEHSPRVARPVQSHAATTSTVAMVRSDPPYGPYMRPGASSPGMAVLAPRLTAPLPAGMTMMPVLPAAMSGPGAAPRETGARRRGKTTMHSVRTGPTVAARARTAQASSSDAESAPIGTPGVVPRDPARDDEG</sequence>
<name>A0A1G9U8F8_9HYPH</name>
<accession>A0A1G9U8F8</accession>
<dbReference type="STRING" id="582672.SAMN05216360_102450"/>
<keyword evidence="3" id="KW-1185">Reference proteome</keyword>
<evidence type="ECO:0000313" key="3">
    <source>
        <dbReference type="Proteomes" id="UP000198704"/>
    </source>
</evidence>
<protein>
    <submittedName>
        <fullName evidence="2">Uncharacterized protein</fullName>
    </submittedName>
</protein>
<dbReference type="RefSeq" id="WP_091713768.1">
    <property type="nucleotide sequence ID" value="NZ_FNHS01000002.1"/>
</dbReference>
<feature type="compositionally biased region" description="Low complexity" evidence="1">
    <location>
        <begin position="127"/>
        <end position="140"/>
    </location>
</feature>
<feature type="region of interest" description="Disordered" evidence="1">
    <location>
        <begin position="96"/>
        <end position="161"/>
    </location>
</feature>
<dbReference type="Proteomes" id="UP000198704">
    <property type="component" value="Unassembled WGS sequence"/>
</dbReference>
<evidence type="ECO:0000256" key="1">
    <source>
        <dbReference type="SAM" id="MobiDB-lite"/>
    </source>
</evidence>
<organism evidence="2 3">
    <name type="scientific">Methylobacterium phyllostachyos</name>
    <dbReference type="NCBI Taxonomy" id="582672"/>
    <lineage>
        <taxon>Bacteria</taxon>
        <taxon>Pseudomonadati</taxon>
        <taxon>Pseudomonadota</taxon>
        <taxon>Alphaproteobacteria</taxon>
        <taxon>Hyphomicrobiales</taxon>
        <taxon>Methylobacteriaceae</taxon>
        <taxon>Methylobacterium</taxon>
    </lineage>
</organism>
<evidence type="ECO:0000313" key="2">
    <source>
        <dbReference type="EMBL" id="SDM56296.1"/>
    </source>
</evidence>
<proteinExistence type="predicted"/>